<dbReference type="Proteomes" id="UP000005732">
    <property type="component" value="Unassembled WGS sequence"/>
</dbReference>
<dbReference type="AlphaFoldDB" id="J0WCP5"/>
<keyword evidence="4 6" id="KW-1133">Transmembrane helix</keyword>
<keyword evidence="3 6" id="KW-0812">Transmembrane</keyword>
<dbReference type="SUPFAM" id="SSF103481">
    <property type="entry name" value="Multidrug resistance efflux transporter EmrE"/>
    <property type="match status" value="2"/>
</dbReference>
<evidence type="ECO:0000313" key="8">
    <source>
        <dbReference type="EMBL" id="EJC83586.1"/>
    </source>
</evidence>
<feature type="transmembrane region" description="Helical" evidence="6">
    <location>
        <begin position="122"/>
        <end position="142"/>
    </location>
</feature>
<evidence type="ECO:0000313" key="9">
    <source>
        <dbReference type="EMBL" id="EJC84823.1"/>
    </source>
</evidence>
<evidence type="ECO:0000256" key="1">
    <source>
        <dbReference type="ARBA" id="ARBA00004141"/>
    </source>
</evidence>
<evidence type="ECO:0000259" key="7">
    <source>
        <dbReference type="Pfam" id="PF00892"/>
    </source>
</evidence>
<sequence length="297" mass="31448">MQPGRTGLAVGMMVAAAFLNSLDAIIVRLLAGEVHPLMIGFFRSFFGLLAVSPWIVSRVGLRASPYRVLHGVRAGLKLASLVALFVAFAHAPLADATAINFTMPMFLVLGAWLVLKERVGAASVAGIAAGFIGVMIIIRPGPSGFDQWLLFALVGAVLTAASQLMLRRMALRDSADRLVAWNLIATVPLVLIVMLPVWSLPTCSQLGLLAMQGALGAFNMTLITRAFGMAAASVLAPLDFLRLPVVALMAFLFFSEVPAPQTWIGAAVIIGATIIGTGGMAWRRKPPVDKKGGSQKF</sequence>
<evidence type="ECO:0000256" key="3">
    <source>
        <dbReference type="ARBA" id="ARBA00022692"/>
    </source>
</evidence>
<dbReference type="HOGENOM" id="CLU_032828_0_0_5"/>
<gene>
    <name evidence="8" type="ORF">Rleg4DRAFT_5355</name>
    <name evidence="9" type="ORF">Rleg4DRAFT_6666</name>
</gene>
<evidence type="ECO:0000256" key="6">
    <source>
        <dbReference type="SAM" id="Phobius"/>
    </source>
</evidence>
<comment type="similarity">
    <text evidence="2">Belongs to the drug/metabolite transporter (DMT) superfamily. 10 TMS drug/metabolite exporter (DME) (TC 2.A.7.3) family.</text>
</comment>
<proteinExistence type="inferred from homology"/>
<dbReference type="EMBL" id="JH719393">
    <property type="protein sequence ID" value="EJC84823.1"/>
    <property type="molecule type" value="Genomic_DNA"/>
</dbReference>
<dbReference type="InterPro" id="IPR037185">
    <property type="entry name" value="EmrE-like"/>
</dbReference>
<name>J0WCP5_RHILT</name>
<organism evidence="8">
    <name type="scientific">Rhizobium leguminosarum bv. trifolii WSM2297</name>
    <dbReference type="NCBI Taxonomy" id="754762"/>
    <lineage>
        <taxon>Bacteria</taxon>
        <taxon>Pseudomonadati</taxon>
        <taxon>Pseudomonadota</taxon>
        <taxon>Alphaproteobacteria</taxon>
        <taxon>Hyphomicrobiales</taxon>
        <taxon>Rhizobiaceae</taxon>
        <taxon>Rhizobium/Agrobacterium group</taxon>
        <taxon>Rhizobium</taxon>
    </lineage>
</organism>
<dbReference type="OrthoDB" id="9812899at2"/>
<feature type="transmembrane region" description="Helical" evidence="6">
    <location>
        <begin position="178"/>
        <end position="200"/>
    </location>
</feature>
<feature type="transmembrane region" description="Helical" evidence="6">
    <location>
        <begin position="68"/>
        <end position="91"/>
    </location>
</feature>
<feature type="transmembrane region" description="Helical" evidence="6">
    <location>
        <begin position="206"/>
        <end position="228"/>
    </location>
</feature>
<dbReference type="Pfam" id="PF00892">
    <property type="entry name" value="EamA"/>
    <property type="match status" value="1"/>
</dbReference>
<feature type="transmembrane region" description="Helical" evidence="6">
    <location>
        <begin position="240"/>
        <end position="257"/>
    </location>
</feature>
<evidence type="ECO:0000256" key="2">
    <source>
        <dbReference type="ARBA" id="ARBA00009853"/>
    </source>
</evidence>
<dbReference type="PANTHER" id="PTHR22911:SF6">
    <property type="entry name" value="SOLUTE CARRIER FAMILY 35 MEMBER G1"/>
    <property type="match status" value="1"/>
</dbReference>
<feature type="transmembrane region" description="Helical" evidence="6">
    <location>
        <begin position="263"/>
        <end position="282"/>
    </location>
</feature>
<dbReference type="InterPro" id="IPR000620">
    <property type="entry name" value="EamA_dom"/>
</dbReference>
<feature type="domain" description="EamA" evidence="7">
    <location>
        <begin position="9"/>
        <end position="138"/>
    </location>
</feature>
<comment type="subcellular location">
    <subcellularLocation>
        <location evidence="1">Membrane</location>
        <topology evidence="1">Multi-pass membrane protein</topology>
    </subcellularLocation>
</comment>
<feature type="transmembrane region" description="Helical" evidence="6">
    <location>
        <begin position="97"/>
        <end position="115"/>
    </location>
</feature>
<feature type="transmembrane region" description="Helical" evidence="6">
    <location>
        <begin position="34"/>
        <end position="56"/>
    </location>
</feature>
<reference evidence="8" key="1">
    <citation type="submission" date="2012-02" db="EMBL/GenBank/DDBJ databases">
        <title>Improved High-Quality Draft Sequence of Rhizobium leguminosarum bv. trifolii WSM2297.</title>
        <authorList>
            <consortium name="US DOE Joint Genome Institute"/>
            <person name="Lucas S."/>
            <person name="Han J."/>
            <person name="Lapidus A."/>
            <person name="Cheng J.-F."/>
            <person name="Goodwin L."/>
            <person name="Pitluck S."/>
            <person name="Peters L."/>
            <person name="Ovchinnikova G."/>
            <person name="Zhang X."/>
            <person name="Detter J.C."/>
            <person name="Han C."/>
            <person name="Tapia R."/>
            <person name="Land M."/>
            <person name="Hauser L."/>
            <person name="Kyrpides N."/>
            <person name="Ivanova N."/>
            <person name="Pagani I."/>
            <person name="Brau L."/>
            <person name="Yates R."/>
            <person name="O'Hara G."/>
            <person name="Rui T."/>
            <person name="Howieson J."/>
            <person name="Reeve W."/>
            <person name="Woyke T."/>
        </authorList>
    </citation>
    <scope>NUCLEOTIDE SEQUENCE [LARGE SCALE GENOMIC DNA]</scope>
    <source>
        <strain evidence="8">WSM2297</strain>
    </source>
</reference>
<dbReference type="GO" id="GO:0016020">
    <property type="term" value="C:membrane"/>
    <property type="evidence" value="ECO:0007669"/>
    <property type="project" value="UniProtKB-SubCell"/>
</dbReference>
<dbReference type="RefSeq" id="WP_003575970.1">
    <property type="nucleotide sequence ID" value="NZ_JH719393.1"/>
</dbReference>
<feature type="transmembrane region" description="Helical" evidence="6">
    <location>
        <begin position="148"/>
        <end position="166"/>
    </location>
</feature>
<protein>
    <submittedName>
        <fullName evidence="8">Putative membrane protein</fullName>
    </submittedName>
</protein>
<evidence type="ECO:0000256" key="4">
    <source>
        <dbReference type="ARBA" id="ARBA00022989"/>
    </source>
</evidence>
<keyword evidence="5 6" id="KW-0472">Membrane</keyword>
<evidence type="ECO:0000256" key="5">
    <source>
        <dbReference type="ARBA" id="ARBA00023136"/>
    </source>
</evidence>
<dbReference type="PANTHER" id="PTHR22911">
    <property type="entry name" value="ACYL-MALONYL CONDENSING ENZYME-RELATED"/>
    <property type="match status" value="1"/>
</dbReference>
<dbReference type="EMBL" id="JH719393">
    <property type="protein sequence ID" value="EJC83586.1"/>
    <property type="molecule type" value="Genomic_DNA"/>
</dbReference>
<accession>J0WCP5</accession>